<feature type="domain" description="Carboxymuconolactone decarboxylase-like" evidence="1">
    <location>
        <begin position="84"/>
        <end position="151"/>
    </location>
</feature>
<name>A0A916Z9A6_9BACT</name>
<gene>
    <name evidence="2" type="ORF">GCM10011514_51650</name>
</gene>
<keyword evidence="3" id="KW-1185">Reference proteome</keyword>
<sequence>MPHIPLESHLPGITGLLEYRKDSAAPIRELTQILLRGESTLTEGERELIATLVSSRNQCVFCTTAHTAAADILLGESETCQMVKDDFETAPVSEKMKALLGIAAAVQENGKKVTESKVERAKNAGATDREIHDTVLIAALFCLYNKYVDGLASFTPSEPAFYQKLGERITTVGYNRLPGGYDQLKTENQNLK</sequence>
<dbReference type="PANTHER" id="PTHR35446">
    <property type="entry name" value="SI:CH211-175M2.5"/>
    <property type="match status" value="1"/>
</dbReference>
<evidence type="ECO:0000259" key="1">
    <source>
        <dbReference type="Pfam" id="PF02627"/>
    </source>
</evidence>
<dbReference type="Pfam" id="PF02627">
    <property type="entry name" value="CMD"/>
    <property type="match status" value="2"/>
</dbReference>
<feature type="domain" description="Carboxymuconolactone decarboxylase-like" evidence="1">
    <location>
        <begin position="29"/>
        <end position="70"/>
    </location>
</feature>
<dbReference type="RefSeq" id="WP_188771006.1">
    <property type="nucleotide sequence ID" value="NZ_BMKK01000017.1"/>
</dbReference>
<dbReference type="InterPro" id="IPR004675">
    <property type="entry name" value="AhpD_core"/>
</dbReference>
<dbReference type="PANTHER" id="PTHR35446:SF2">
    <property type="entry name" value="CARBOXYMUCONOLACTONE DECARBOXYLASE-LIKE DOMAIN-CONTAINING PROTEIN"/>
    <property type="match status" value="1"/>
</dbReference>
<comment type="caution">
    <text evidence="2">The sequence shown here is derived from an EMBL/GenBank/DDBJ whole genome shotgun (WGS) entry which is preliminary data.</text>
</comment>
<accession>A0A916Z9A6</accession>
<dbReference type="EMBL" id="BMKK01000017">
    <property type="protein sequence ID" value="GGD81238.1"/>
    <property type="molecule type" value="Genomic_DNA"/>
</dbReference>
<dbReference type="Proteomes" id="UP000609064">
    <property type="component" value="Unassembled WGS sequence"/>
</dbReference>
<organism evidence="2 3">
    <name type="scientific">Emticicia aquatilis</name>
    <dbReference type="NCBI Taxonomy" id="1537369"/>
    <lineage>
        <taxon>Bacteria</taxon>
        <taxon>Pseudomonadati</taxon>
        <taxon>Bacteroidota</taxon>
        <taxon>Cytophagia</taxon>
        <taxon>Cytophagales</taxon>
        <taxon>Leadbetterellaceae</taxon>
        <taxon>Emticicia</taxon>
    </lineage>
</organism>
<proteinExistence type="predicted"/>
<dbReference type="AlphaFoldDB" id="A0A916Z9A6"/>
<protein>
    <submittedName>
        <fullName evidence="2">Carboxymuconolactone decarboxylase</fullName>
    </submittedName>
</protein>
<evidence type="ECO:0000313" key="2">
    <source>
        <dbReference type="EMBL" id="GGD81238.1"/>
    </source>
</evidence>
<reference evidence="2" key="2">
    <citation type="submission" date="2020-09" db="EMBL/GenBank/DDBJ databases">
        <authorList>
            <person name="Sun Q."/>
            <person name="Zhou Y."/>
        </authorList>
    </citation>
    <scope>NUCLEOTIDE SEQUENCE</scope>
    <source>
        <strain evidence="2">CGMCC 1.15958</strain>
    </source>
</reference>
<dbReference type="GO" id="GO:0051920">
    <property type="term" value="F:peroxiredoxin activity"/>
    <property type="evidence" value="ECO:0007669"/>
    <property type="project" value="InterPro"/>
</dbReference>
<dbReference type="NCBIfam" id="TIGR00778">
    <property type="entry name" value="ahpD_dom"/>
    <property type="match status" value="1"/>
</dbReference>
<evidence type="ECO:0000313" key="3">
    <source>
        <dbReference type="Proteomes" id="UP000609064"/>
    </source>
</evidence>
<dbReference type="SUPFAM" id="SSF69118">
    <property type="entry name" value="AhpD-like"/>
    <property type="match status" value="1"/>
</dbReference>
<reference evidence="2" key="1">
    <citation type="journal article" date="2014" name="Int. J. Syst. Evol. Microbiol.">
        <title>Complete genome sequence of Corynebacterium casei LMG S-19264T (=DSM 44701T), isolated from a smear-ripened cheese.</title>
        <authorList>
            <consortium name="US DOE Joint Genome Institute (JGI-PGF)"/>
            <person name="Walter F."/>
            <person name="Albersmeier A."/>
            <person name="Kalinowski J."/>
            <person name="Ruckert C."/>
        </authorList>
    </citation>
    <scope>NUCLEOTIDE SEQUENCE</scope>
    <source>
        <strain evidence="2">CGMCC 1.15958</strain>
    </source>
</reference>
<dbReference type="InterPro" id="IPR003779">
    <property type="entry name" value="CMD-like"/>
</dbReference>
<dbReference type="InterPro" id="IPR029032">
    <property type="entry name" value="AhpD-like"/>
</dbReference>
<dbReference type="InterPro" id="IPR010195">
    <property type="entry name" value="Uncharacterised_peroxidase-rel"/>
</dbReference>
<dbReference type="NCBIfam" id="TIGR01926">
    <property type="entry name" value="peroxid_rel"/>
    <property type="match status" value="1"/>
</dbReference>
<dbReference type="Gene3D" id="1.20.1290.10">
    <property type="entry name" value="AhpD-like"/>
    <property type="match status" value="1"/>
</dbReference>